<evidence type="ECO:0000313" key="2">
    <source>
        <dbReference type="Proteomes" id="UP000242263"/>
    </source>
</evidence>
<proteinExistence type="predicted"/>
<reference evidence="1 2" key="1">
    <citation type="submission" date="2017-12" db="EMBL/GenBank/DDBJ databases">
        <title>Phylogenetic diversity of female urinary microbiome.</title>
        <authorList>
            <person name="Thomas-White K."/>
            <person name="Wolfe A.J."/>
        </authorList>
    </citation>
    <scope>NUCLEOTIDE SEQUENCE [LARGE SCALE GENOMIC DNA]</scope>
    <source>
        <strain evidence="1 2">UMB0064</strain>
    </source>
</reference>
<dbReference type="EMBL" id="PKGU01000006">
    <property type="protein sequence ID" value="PKZ14030.1"/>
    <property type="molecule type" value="Genomic_DNA"/>
</dbReference>
<dbReference type="RefSeq" id="WP_101541569.1">
    <property type="nucleotide sequence ID" value="NZ_PKGU01000006.1"/>
</dbReference>
<accession>A0A2I1M1K8</accession>
<evidence type="ECO:0000313" key="1">
    <source>
        <dbReference type="EMBL" id="PKZ14030.1"/>
    </source>
</evidence>
<gene>
    <name evidence="1" type="ORF">CYJ32_07340</name>
</gene>
<dbReference type="Proteomes" id="UP000242263">
    <property type="component" value="Unassembled WGS sequence"/>
</dbReference>
<comment type="caution">
    <text evidence="1">The sequence shown here is derived from an EMBL/GenBank/DDBJ whole genome shotgun (WGS) entry which is preliminary data.</text>
</comment>
<dbReference type="AlphaFoldDB" id="A0A2I1M1K8"/>
<name>A0A2I1M1K8_9BIFI</name>
<protein>
    <submittedName>
        <fullName evidence="1">Uncharacterized protein</fullName>
    </submittedName>
</protein>
<organism evidence="1 2">
    <name type="scientific">Alloscardovia omnicolens</name>
    <dbReference type="NCBI Taxonomy" id="419015"/>
    <lineage>
        <taxon>Bacteria</taxon>
        <taxon>Bacillati</taxon>
        <taxon>Actinomycetota</taxon>
        <taxon>Actinomycetes</taxon>
        <taxon>Bifidobacteriales</taxon>
        <taxon>Bifidobacteriaceae</taxon>
        <taxon>Alloscardovia</taxon>
    </lineage>
</organism>
<sequence length="184" mass="21564">MVDYKDMRPTSQETKDIGLFIRDRFRQLGLTNARIAPLLNRQDSYVDLRVAGRKSFTIDDLEVIREKLGDESLEEFFATYFKYQAIHKNKIDEMPSEAGVQEDFLSIDEVTGLFIKAEMKRRKIPLKTIAKWIRKKEGYVEMCINGVTLSFTLRHIEKIARNLDYPDIFAFLAAVHEYKKTFNL</sequence>